<comment type="caution">
    <text evidence="2">The sequence shown here is derived from an EMBL/GenBank/DDBJ whole genome shotgun (WGS) entry which is preliminary data.</text>
</comment>
<dbReference type="Gene3D" id="3.40.50.300">
    <property type="entry name" value="P-loop containing nucleotide triphosphate hydrolases"/>
    <property type="match status" value="1"/>
</dbReference>
<name>A0A0F8ZNT6_9ZZZZ</name>
<dbReference type="AlphaFoldDB" id="A0A0F8ZNT6"/>
<dbReference type="InterPro" id="IPR027417">
    <property type="entry name" value="P-loop_NTPase"/>
</dbReference>
<dbReference type="SUPFAM" id="SSF52540">
    <property type="entry name" value="P-loop containing nucleoside triphosphate hydrolases"/>
    <property type="match status" value="1"/>
</dbReference>
<evidence type="ECO:0000313" key="2">
    <source>
        <dbReference type="EMBL" id="KKK61581.1"/>
    </source>
</evidence>
<dbReference type="EMBL" id="LAZR01062406">
    <property type="protein sequence ID" value="KKK61581.1"/>
    <property type="molecule type" value="Genomic_DNA"/>
</dbReference>
<gene>
    <name evidence="2" type="ORF">LCGC14_3012910</name>
</gene>
<dbReference type="Pfam" id="PF04466">
    <property type="entry name" value="Terminase_3"/>
    <property type="match status" value="1"/>
</dbReference>
<sequence length="101" mass="11441">MSEFVKTSRQVEALDILNHNRHAMLYGGARSGKTVIVVRNIFLRALKRPSKHLIVRYRYNHARISLGHETIPWVLANCFPGVIAKENKADGYWTVPTARGG</sequence>
<organism evidence="2">
    <name type="scientific">marine sediment metagenome</name>
    <dbReference type="NCBI Taxonomy" id="412755"/>
    <lineage>
        <taxon>unclassified sequences</taxon>
        <taxon>metagenomes</taxon>
        <taxon>ecological metagenomes</taxon>
    </lineage>
</organism>
<proteinExistence type="predicted"/>
<accession>A0A0F8ZNT6</accession>
<protein>
    <recommendedName>
        <fullName evidence="1">Phage terminase large subunit N-terminal domain-containing protein</fullName>
    </recommendedName>
</protein>
<feature type="domain" description="Phage terminase large subunit N-terminal" evidence="1">
    <location>
        <begin position="20"/>
        <end position="75"/>
    </location>
</feature>
<feature type="non-terminal residue" evidence="2">
    <location>
        <position position="101"/>
    </location>
</feature>
<reference evidence="2" key="1">
    <citation type="journal article" date="2015" name="Nature">
        <title>Complex archaea that bridge the gap between prokaryotes and eukaryotes.</title>
        <authorList>
            <person name="Spang A."/>
            <person name="Saw J.H."/>
            <person name="Jorgensen S.L."/>
            <person name="Zaremba-Niedzwiedzka K."/>
            <person name="Martijn J."/>
            <person name="Lind A.E."/>
            <person name="van Eijk R."/>
            <person name="Schleper C."/>
            <person name="Guy L."/>
            <person name="Ettema T.J."/>
        </authorList>
    </citation>
    <scope>NUCLEOTIDE SEQUENCE</scope>
</reference>
<evidence type="ECO:0000259" key="1">
    <source>
        <dbReference type="Pfam" id="PF04466"/>
    </source>
</evidence>
<dbReference type="InterPro" id="IPR035412">
    <property type="entry name" value="Terminase_L_N"/>
</dbReference>